<dbReference type="EMBL" id="JAKWFO010000004">
    <property type="protein sequence ID" value="KAI9637234.1"/>
    <property type="molecule type" value="Genomic_DNA"/>
</dbReference>
<feature type="transmembrane region" description="Helical" evidence="2">
    <location>
        <begin position="436"/>
        <end position="455"/>
    </location>
</feature>
<keyword evidence="2" id="KW-0812">Transmembrane</keyword>
<gene>
    <name evidence="3" type="ORF">MKK02DRAFT_43154</name>
</gene>
<evidence type="ECO:0000313" key="4">
    <source>
        <dbReference type="Proteomes" id="UP001164286"/>
    </source>
</evidence>
<feature type="transmembrane region" description="Helical" evidence="2">
    <location>
        <begin position="461"/>
        <end position="485"/>
    </location>
</feature>
<dbReference type="RefSeq" id="XP_052947011.1">
    <property type="nucleotide sequence ID" value="XM_053092296.1"/>
</dbReference>
<name>A0AA38HCK1_9TREE</name>
<dbReference type="GeneID" id="77731501"/>
<feature type="compositionally biased region" description="Basic and acidic residues" evidence="1">
    <location>
        <begin position="10"/>
        <end position="44"/>
    </location>
</feature>
<sequence length="928" mass="107140">MAPARKKRPSGSEKRSRKEGVEPRRRREKQRSERREERAKEKAVKLEGDQVPLSLSGKWERCSLVHKVLYLVYILPYLTVNVGFALLFAIPWKLSRSMRPSKPYMPGGGASIPWATKKSRTPWADLFAPVGYGVHHHQRRPEQRRITWVHGWLIRVFDMGTMLQSMFGALHWRNWLPFGILAKVDTEPRTDEEMDTFSAQWRKTSPLHRILYLFYMPPFLLLSAYLAAVFFLPWTFIKSTRPSINSGWRKDWKKGEKYKYSHKPDDSDVRCVLAPYGFGTYHRLRKASRDKGHEDWKGISRTKGFCVRVFHMYCLLADCWRMFERQGLQVVGVFCGSTLALMQMIRMGMELRGGPLQKYIEAKATGGGVEFLRAQPNCAYVPGTGFANWGGGWEPFAWYILYHGWVLLLCLLLIADEVLNVRMGLFAPQWTRGGTGYTIMFLALCILNSSPNWGWKVMIPAHHVLLLVILSLGAYNVIRLVLSALDCTPDRTIRRSNRRNGRFPLRPWTEEQWQSAWRRGNFGQNQDKIHTIRTATTEAEKAAAEEAQRGLDRLYPIERFQAHIGDHVHESTDKDKLEDEMRDAGVVQDPGKQQVGRVDKKVVPDRETMVRARGKMSRKLIHWFPLTPPPQTSEDLYALARGEDSCYLTDEHHLDRFLIYLNAPTGRMAEPFSGMIAGKPCWLYADQEDIYEPTPKQYDHPNPPPKHFRWETKEEFALRQKRNKKEADSYYGNHYWSVSGKYAKKKKWRLWHRWFDIRRAISVVVGFWMLIVHILLLVNNLGTGSNNWPSYNAQYKDAAIKWRQSRGPLAEDCQYYQGSALPIWIRPGEGSIQGVFSAMFFFAMWEFFIIHLCLGVIFVALSNNRTYGMHFTWPITLIGPRTSSVSIGMTLGFVGAATLQMGLFLYEPVHTHHVAGLAVSLRGRDTAV</sequence>
<feature type="transmembrane region" description="Helical" evidence="2">
    <location>
        <begin position="757"/>
        <end position="778"/>
    </location>
</feature>
<keyword evidence="4" id="KW-1185">Reference proteome</keyword>
<feature type="transmembrane region" description="Helical" evidence="2">
    <location>
        <begin position="210"/>
        <end position="232"/>
    </location>
</feature>
<feature type="transmembrane region" description="Helical" evidence="2">
    <location>
        <begin position="330"/>
        <end position="349"/>
    </location>
</feature>
<feature type="transmembrane region" description="Helical" evidence="2">
    <location>
        <begin position="836"/>
        <end position="861"/>
    </location>
</feature>
<keyword evidence="2" id="KW-1133">Transmembrane helix</keyword>
<evidence type="ECO:0000256" key="2">
    <source>
        <dbReference type="SAM" id="Phobius"/>
    </source>
</evidence>
<comment type="caution">
    <text evidence="3">The sequence shown here is derived from an EMBL/GenBank/DDBJ whole genome shotgun (WGS) entry which is preliminary data.</text>
</comment>
<evidence type="ECO:0000256" key="1">
    <source>
        <dbReference type="SAM" id="MobiDB-lite"/>
    </source>
</evidence>
<feature type="region of interest" description="Disordered" evidence="1">
    <location>
        <begin position="1"/>
        <end position="44"/>
    </location>
</feature>
<feature type="transmembrane region" description="Helical" evidence="2">
    <location>
        <begin position="396"/>
        <end position="415"/>
    </location>
</feature>
<organism evidence="3 4">
    <name type="scientific">Dioszegia hungarica</name>
    <dbReference type="NCBI Taxonomy" id="4972"/>
    <lineage>
        <taxon>Eukaryota</taxon>
        <taxon>Fungi</taxon>
        <taxon>Dikarya</taxon>
        <taxon>Basidiomycota</taxon>
        <taxon>Agaricomycotina</taxon>
        <taxon>Tremellomycetes</taxon>
        <taxon>Tremellales</taxon>
        <taxon>Bulleribasidiaceae</taxon>
        <taxon>Dioszegia</taxon>
    </lineage>
</organism>
<feature type="transmembrane region" description="Helical" evidence="2">
    <location>
        <begin position="882"/>
        <end position="906"/>
    </location>
</feature>
<dbReference type="AlphaFoldDB" id="A0AA38HCK1"/>
<evidence type="ECO:0000313" key="3">
    <source>
        <dbReference type="EMBL" id="KAI9637234.1"/>
    </source>
</evidence>
<protein>
    <submittedName>
        <fullName evidence="3">Uncharacterized protein</fullName>
    </submittedName>
</protein>
<accession>A0AA38HCK1</accession>
<reference evidence="3" key="1">
    <citation type="journal article" date="2022" name="G3 (Bethesda)">
        <title>High quality genome of the basidiomycete yeast Dioszegia hungarica PDD-24b-2 isolated from cloud water.</title>
        <authorList>
            <person name="Jarrige D."/>
            <person name="Haridas S."/>
            <person name="Bleykasten-Grosshans C."/>
            <person name="Joly M."/>
            <person name="Nadalig T."/>
            <person name="Sancelme M."/>
            <person name="Vuilleumier S."/>
            <person name="Grigoriev I.V."/>
            <person name="Amato P."/>
            <person name="Bringel F."/>
        </authorList>
    </citation>
    <scope>NUCLEOTIDE SEQUENCE</scope>
    <source>
        <strain evidence="3">PDD-24b-2</strain>
    </source>
</reference>
<proteinExistence type="predicted"/>
<feature type="transmembrane region" description="Helical" evidence="2">
    <location>
        <begin position="68"/>
        <end position="92"/>
    </location>
</feature>
<dbReference type="Proteomes" id="UP001164286">
    <property type="component" value="Unassembled WGS sequence"/>
</dbReference>
<keyword evidence="2" id="KW-0472">Membrane</keyword>